<evidence type="ECO:0000256" key="1">
    <source>
        <dbReference type="ARBA" id="ARBA00022490"/>
    </source>
</evidence>
<dbReference type="NCBIfam" id="NF003625">
    <property type="entry name" value="PRK05265.1-3"/>
    <property type="match status" value="1"/>
</dbReference>
<feature type="active site" description="Proton acceptor" evidence="4">
    <location>
        <position position="70"/>
    </location>
</feature>
<evidence type="ECO:0000313" key="7">
    <source>
        <dbReference type="Proteomes" id="UP000742786"/>
    </source>
</evidence>
<comment type="pathway">
    <text evidence="4">Cofactor biosynthesis; pyridoxine 5'-phosphate biosynthesis; pyridoxine 5'-phosphate from D-erythrose 4-phosphate: step 5/5.</text>
</comment>
<dbReference type="PANTHER" id="PTHR30456:SF0">
    <property type="entry name" value="PYRIDOXINE 5'-PHOSPHATE SYNTHASE"/>
    <property type="match status" value="1"/>
</dbReference>
<dbReference type="NCBIfam" id="TIGR00559">
    <property type="entry name" value="pdxJ"/>
    <property type="match status" value="1"/>
</dbReference>
<name>A0A916J7H8_9PROT</name>
<comment type="subunit">
    <text evidence="4">Homooctamer; tetramer of dimers.</text>
</comment>
<dbReference type="GO" id="GO:0005829">
    <property type="term" value="C:cytosol"/>
    <property type="evidence" value="ECO:0007669"/>
    <property type="project" value="TreeGrafter"/>
</dbReference>
<dbReference type="EMBL" id="CAJQUM010000001">
    <property type="protein sequence ID" value="CAG4883836.1"/>
    <property type="molecule type" value="Genomic_DNA"/>
</dbReference>
<dbReference type="CDD" id="cd00003">
    <property type="entry name" value="PNPsynthase"/>
    <property type="match status" value="1"/>
</dbReference>
<dbReference type="GO" id="GO:0008615">
    <property type="term" value="P:pyridoxine biosynthetic process"/>
    <property type="evidence" value="ECO:0007669"/>
    <property type="project" value="UniProtKB-UniRule"/>
</dbReference>
<feature type="active site" description="Proton donor" evidence="4">
    <location>
        <position position="190"/>
    </location>
</feature>
<evidence type="ECO:0000256" key="2">
    <source>
        <dbReference type="ARBA" id="ARBA00022679"/>
    </source>
</evidence>
<keyword evidence="3 4" id="KW-0664">Pyridoxine biosynthesis</keyword>
<proteinExistence type="inferred from homology"/>
<dbReference type="FunFam" id="3.20.20.70:FF:000042">
    <property type="entry name" value="Pyridoxine 5'-phosphate synthase"/>
    <property type="match status" value="1"/>
</dbReference>
<reference evidence="6" key="1">
    <citation type="submission" date="2021-04" db="EMBL/GenBank/DDBJ databases">
        <authorList>
            <person name="Hornung B."/>
        </authorList>
    </citation>
    <scope>NUCLEOTIDE SEQUENCE</scope>
    <source>
        <strain evidence="6">G5G6</strain>
    </source>
</reference>
<dbReference type="SUPFAM" id="SSF63892">
    <property type="entry name" value="Pyridoxine 5'-phosphate synthase"/>
    <property type="match status" value="1"/>
</dbReference>
<gene>
    <name evidence="4 6" type="primary">pdxJ</name>
    <name evidence="6" type="ORF">GTOL_11719</name>
</gene>
<feature type="binding site" evidence="4">
    <location>
        <position position="7"/>
    </location>
    <ligand>
        <name>3-amino-2-oxopropyl phosphate</name>
        <dbReference type="ChEBI" id="CHEBI:57279"/>
    </ligand>
</feature>
<evidence type="ECO:0000256" key="3">
    <source>
        <dbReference type="ARBA" id="ARBA00023096"/>
    </source>
</evidence>
<feature type="active site" description="Proton acceptor" evidence="4">
    <location>
        <position position="43"/>
    </location>
</feature>
<organism evidence="6 7">
    <name type="scientific">Georgfuchsia toluolica</name>
    <dbReference type="NCBI Taxonomy" id="424218"/>
    <lineage>
        <taxon>Bacteria</taxon>
        <taxon>Pseudomonadati</taxon>
        <taxon>Pseudomonadota</taxon>
        <taxon>Betaproteobacteria</taxon>
        <taxon>Nitrosomonadales</taxon>
        <taxon>Sterolibacteriaceae</taxon>
        <taxon>Georgfuchsia</taxon>
    </lineage>
</organism>
<feature type="binding site" evidence="4">
    <location>
        <begin position="9"/>
        <end position="10"/>
    </location>
    <ligand>
        <name>1-deoxy-D-xylulose 5-phosphate</name>
        <dbReference type="ChEBI" id="CHEBI:57792"/>
    </ligand>
</feature>
<dbReference type="Pfam" id="PF03740">
    <property type="entry name" value="PdxJ"/>
    <property type="match status" value="1"/>
</dbReference>
<keyword evidence="2 4" id="KW-0808">Transferase</keyword>
<feature type="binding site" evidence="4">
    <location>
        <position position="18"/>
    </location>
    <ligand>
        <name>3-amino-2-oxopropyl phosphate</name>
        <dbReference type="ChEBI" id="CHEBI:57279"/>
    </ligand>
</feature>
<evidence type="ECO:0000256" key="4">
    <source>
        <dbReference type="HAMAP-Rule" id="MF_00279"/>
    </source>
</evidence>
<dbReference type="EC" id="2.6.99.2" evidence="4 5"/>
<dbReference type="InterPro" id="IPR036130">
    <property type="entry name" value="Pyridoxine-5'_phos_synth"/>
</dbReference>
<dbReference type="AlphaFoldDB" id="A0A916J7H8"/>
<dbReference type="HAMAP" id="MF_00279">
    <property type="entry name" value="PdxJ"/>
    <property type="match status" value="1"/>
</dbReference>
<evidence type="ECO:0000256" key="5">
    <source>
        <dbReference type="NCBIfam" id="TIGR00559"/>
    </source>
</evidence>
<dbReference type="PANTHER" id="PTHR30456">
    <property type="entry name" value="PYRIDOXINE 5'-PHOSPHATE SYNTHASE"/>
    <property type="match status" value="1"/>
</dbReference>
<dbReference type="InterPro" id="IPR004569">
    <property type="entry name" value="PyrdxlP_synth_PdxJ"/>
</dbReference>
<feature type="binding site" evidence="4">
    <location>
        <position position="50"/>
    </location>
    <ligand>
        <name>1-deoxy-D-xylulose 5-phosphate</name>
        <dbReference type="ChEBI" id="CHEBI:57792"/>
    </ligand>
</feature>
<feature type="binding site" evidence="4">
    <location>
        <position position="191"/>
    </location>
    <ligand>
        <name>3-amino-2-oxopropyl phosphate</name>
        <dbReference type="ChEBI" id="CHEBI:57279"/>
    </ligand>
</feature>
<comment type="similarity">
    <text evidence="4">Belongs to the PNP synthase family.</text>
</comment>
<dbReference type="Gene3D" id="3.20.20.70">
    <property type="entry name" value="Aldolase class I"/>
    <property type="match status" value="1"/>
</dbReference>
<comment type="caution">
    <text evidence="6">The sequence shown here is derived from an EMBL/GenBank/DDBJ whole genome shotgun (WGS) entry which is preliminary data.</text>
</comment>
<feature type="site" description="Transition state stabilizer" evidence="4">
    <location>
        <position position="151"/>
    </location>
</feature>
<dbReference type="NCBIfam" id="NF003624">
    <property type="entry name" value="PRK05265.1-2"/>
    <property type="match status" value="1"/>
</dbReference>
<comment type="subcellular location">
    <subcellularLocation>
        <location evidence="4">Cytoplasm</location>
    </subcellularLocation>
</comment>
<evidence type="ECO:0000313" key="6">
    <source>
        <dbReference type="EMBL" id="CAG4883836.1"/>
    </source>
</evidence>
<sequence>MIELGVNIDHVATLRQTRGTNYPDPVRAALLAEEAGADAITLHLREDRRHIQDRDVETLRGKLATRMNLESAVTDEMIAFALHIRPHDVCLVPEKREELTTEGGLDVVTGYDRVQSAVRRLTDAGIRVSLFIDADVAQIDAARRCGAPVIEIHTGAYADAVGAAEQRELKRIQEAVAYGRQLGLKVNAGHGLHFGNVQPIAAIAGIAELNIGHALVAEAVFMGWQPAILEMKRLMIEARR</sequence>
<dbReference type="InterPro" id="IPR013785">
    <property type="entry name" value="Aldolase_TIM"/>
</dbReference>
<keyword evidence="1 4" id="KW-0963">Cytoplasm</keyword>
<feature type="binding site" evidence="4">
    <location>
        <position position="45"/>
    </location>
    <ligand>
        <name>1-deoxy-D-xylulose 5-phosphate</name>
        <dbReference type="ChEBI" id="CHEBI:57792"/>
    </ligand>
</feature>
<dbReference type="NCBIfam" id="NF003623">
    <property type="entry name" value="PRK05265.1-1"/>
    <property type="match status" value="1"/>
</dbReference>
<feature type="binding site" evidence="4">
    <location>
        <position position="100"/>
    </location>
    <ligand>
        <name>1-deoxy-D-xylulose 5-phosphate</name>
        <dbReference type="ChEBI" id="CHEBI:57792"/>
    </ligand>
</feature>
<comment type="catalytic activity">
    <reaction evidence="4">
        <text>3-amino-2-oxopropyl phosphate + 1-deoxy-D-xylulose 5-phosphate = pyridoxine 5'-phosphate + phosphate + 2 H2O + H(+)</text>
        <dbReference type="Rhea" id="RHEA:15265"/>
        <dbReference type="ChEBI" id="CHEBI:15377"/>
        <dbReference type="ChEBI" id="CHEBI:15378"/>
        <dbReference type="ChEBI" id="CHEBI:43474"/>
        <dbReference type="ChEBI" id="CHEBI:57279"/>
        <dbReference type="ChEBI" id="CHEBI:57792"/>
        <dbReference type="ChEBI" id="CHEBI:58589"/>
        <dbReference type="EC" id="2.6.99.2"/>
    </reaction>
</comment>
<dbReference type="RefSeq" id="WP_220635757.1">
    <property type="nucleotide sequence ID" value="NZ_CAJQUM010000001.1"/>
</dbReference>
<feature type="binding site" evidence="4">
    <location>
        <begin position="212"/>
        <end position="213"/>
    </location>
    <ligand>
        <name>3-amino-2-oxopropyl phosphate</name>
        <dbReference type="ChEBI" id="CHEBI:57279"/>
    </ligand>
</feature>
<accession>A0A916J7H8</accession>
<dbReference type="GO" id="GO:0033856">
    <property type="term" value="F:pyridoxine 5'-phosphate synthase activity"/>
    <property type="evidence" value="ECO:0007669"/>
    <property type="project" value="UniProtKB-UniRule"/>
</dbReference>
<protein>
    <recommendedName>
        <fullName evidence="4 5">Pyridoxine 5'-phosphate synthase</fullName>
        <shortName evidence="4">PNP synthase</shortName>
        <ecNumber evidence="4 5">2.6.99.2</ecNumber>
    </recommendedName>
</protein>
<dbReference type="Proteomes" id="UP000742786">
    <property type="component" value="Unassembled WGS sequence"/>
</dbReference>
<comment type="function">
    <text evidence="4">Catalyzes the complicated ring closure reaction between the two acyclic compounds 1-deoxy-D-xylulose-5-phosphate (DXP) and 3-amino-2-oxopropyl phosphate (1-amino-acetone-3-phosphate or AAP) to form pyridoxine 5'-phosphate (PNP) and inorganic phosphate.</text>
</comment>
<dbReference type="NCBIfam" id="NF003627">
    <property type="entry name" value="PRK05265.1-5"/>
    <property type="match status" value="1"/>
</dbReference>
<keyword evidence="7" id="KW-1185">Reference proteome</keyword>